<protein>
    <submittedName>
        <fullName evidence="1">Uncharacterized protein</fullName>
    </submittedName>
</protein>
<evidence type="ECO:0000313" key="1">
    <source>
        <dbReference type="EMBL" id="RXW11784.1"/>
    </source>
</evidence>
<reference evidence="1 2" key="1">
    <citation type="submission" date="2019-01" db="EMBL/GenBank/DDBJ databases">
        <title>Draft genome sequence of Psathyrella aberdarensis IHI B618.</title>
        <authorList>
            <person name="Buettner E."/>
            <person name="Kellner H."/>
        </authorList>
    </citation>
    <scope>NUCLEOTIDE SEQUENCE [LARGE SCALE GENOMIC DNA]</scope>
    <source>
        <strain evidence="1 2">IHI B618</strain>
    </source>
</reference>
<name>A0A4Q2D0M7_9AGAR</name>
<dbReference type="AlphaFoldDB" id="A0A4Q2D0M7"/>
<gene>
    <name evidence="1" type="ORF">EST38_g14071</name>
</gene>
<evidence type="ECO:0000313" key="2">
    <source>
        <dbReference type="Proteomes" id="UP000290288"/>
    </source>
</evidence>
<proteinExistence type="predicted"/>
<organism evidence="1 2">
    <name type="scientific">Candolleomyces aberdarensis</name>
    <dbReference type="NCBI Taxonomy" id="2316362"/>
    <lineage>
        <taxon>Eukaryota</taxon>
        <taxon>Fungi</taxon>
        <taxon>Dikarya</taxon>
        <taxon>Basidiomycota</taxon>
        <taxon>Agaricomycotina</taxon>
        <taxon>Agaricomycetes</taxon>
        <taxon>Agaricomycetidae</taxon>
        <taxon>Agaricales</taxon>
        <taxon>Agaricineae</taxon>
        <taxon>Psathyrellaceae</taxon>
        <taxon>Candolleomyces</taxon>
    </lineage>
</organism>
<comment type="caution">
    <text evidence="1">The sequence shown here is derived from an EMBL/GenBank/DDBJ whole genome shotgun (WGS) entry which is preliminary data.</text>
</comment>
<dbReference type="OrthoDB" id="2688364at2759"/>
<accession>A0A4Q2D0M7</accession>
<dbReference type="Proteomes" id="UP000290288">
    <property type="component" value="Unassembled WGS sequence"/>
</dbReference>
<dbReference type="EMBL" id="SDEE01001609">
    <property type="protein sequence ID" value="RXW11784.1"/>
    <property type="molecule type" value="Genomic_DNA"/>
</dbReference>
<keyword evidence="2" id="KW-1185">Reference proteome</keyword>
<sequence length="451" mass="49684">MDLGEIQRASLGPYLWKKKIATYHENDVLHGGDQSELLRPTSRHLYGDPMDWSGHFLVPGGRFLVSAMSSMTLSVWDLGVIGRSAAHPRLVAEVELVGGEDEGYDENEFGVSISDICVQKISDDRLRIAVITSPQILIAKVYEISPADEDADFKALGSFRLSALGIEAIWGLLIDGDRLLIGVEEFHVMLWEYVTGRYIIWKIGNLGNDPEISIVGNLILHLSDNGITTWPIPALDALIPLTSSISAFDDLPTQAPADLRVVPFGCVLPSGCRISFLLPSTWYHTTHMPFVFDVIYGPFSSFEKDTTAHRYMISVGPVDPTQVKVTWLTSLTLVDKEKKLFTIDGTGSLETSHLGAAVLRTYQSGNGSRRRPTEQHRTHIYSVISGPLADRDTQRNSPSPMFGLAIAQLTPIYNQMPVSISLCTSSGRAVELVRHALPGSARCDFNVTDYL</sequence>